<organism evidence="6 7">
    <name type="scientific">Acorus gramineus</name>
    <name type="common">Dwarf sweet flag</name>
    <dbReference type="NCBI Taxonomy" id="55184"/>
    <lineage>
        <taxon>Eukaryota</taxon>
        <taxon>Viridiplantae</taxon>
        <taxon>Streptophyta</taxon>
        <taxon>Embryophyta</taxon>
        <taxon>Tracheophyta</taxon>
        <taxon>Spermatophyta</taxon>
        <taxon>Magnoliopsida</taxon>
        <taxon>Liliopsida</taxon>
        <taxon>Acoraceae</taxon>
        <taxon>Acorus</taxon>
    </lineage>
</organism>
<dbReference type="Pfam" id="PF00067">
    <property type="entry name" value="p450"/>
    <property type="match status" value="1"/>
</dbReference>
<dbReference type="PRINTS" id="PR00463">
    <property type="entry name" value="EP450I"/>
</dbReference>
<dbReference type="PANTHER" id="PTHR24286">
    <property type="entry name" value="CYTOCHROME P450 26"/>
    <property type="match status" value="1"/>
</dbReference>
<dbReference type="GO" id="GO:0004497">
    <property type="term" value="F:monooxygenase activity"/>
    <property type="evidence" value="ECO:0007669"/>
    <property type="project" value="UniProtKB-KW"/>
</dbReference>
<proteinExistence type="inferred from homology"/>
<keyword evidence="1 3" id="KW-0479">Metal-binding</keyword>
<comment type="caution">
    <text evidence="6">The sequence shown here is derived from an EMBL/GenBank/DDBJ whole genome shotgun (WGS) entry which is preliminary data.</text>
</comment>
<name>A0AAV9BQL9_ACOGR</name>
<reference evidence="6" key="1">
    <citation type="journal article" date="2023" name="Nat. Commun.">
        <title>Diploid and tetraploid genomes of Acorus and the evolution of monocots.</title>
        <authorList>
            <person name="Ma L."/>
            <person name="Liu K.W."/>
            <person name="Li Z."/>
            <person name="Hsiao Y.Y."/>
            <person name="Qi Y."/>
            <person name="Fu T."/>
            <person name="Tang G.D."/>
            <person name="Zhang D."/>
            <person name="Sun W.H."/>
            <person name="Liu D.K."/>
            <person name="Li Y."/>
            <person name="Chen G.Z."/>
            <person name="Liu X.D."/>
            <person name="Liao X.Y."/>
            <person name="Jiang Y.T."/>
            <person name="Yu X."/>
            <person name="Hao Y."/>
            <person name="Huang J."/>
            <person name="Zhao X.W."/>
            <person name="Ke S."/>
            <person name="Chen Y.Y."/>
            <person name="Wu W.L."/>
            <person name="Hsu J.L."/>
            <person name="Lin Y.F."/>
            <person name="Huang M.D."/>
            <person name="Li C.Y."/>
            <person name="Huang L."/>
            <person name="Wang Z.W."/>
            <person name="Zhao X."/>
            <person name="Zhong W.Y."/>
            <person name="Peng D.H."/>
            <person name="Ahmad S."/>
            <person name="Lan S."/>
            <person name="Zhang J.S."/>
            <person name="Tsai W.C."/>
            <person name="Van de Peer Y."/>
            <person name="Liu Z.J."/>
        </authorList>
    </citation>
    <scope>NUCLEOTIDE SEQUENCE</scope>
    <source>
        <strain evidence="6">SCP</strain>
    </source>
</reference>
<evidence type="ECO:0000313" key="7">
    <source>
        <dbReference type="Proteomes" id="UP001179952"/>
    </source>
</evidence>
<comment type="similarity">
    <text evidence="4">Belongs to the cytochrome P450 family.</text>
</comment>
<evidence type="ECO:0000313" key="6">
    <source>
        <dbReference type="EMBL" id="KAK1278439.1"/>
    </source>
</evidence>
<dbReference type="EMBL" id="JAUJYN010000002">
    <property type="protein sequence ID" value="KAK1278439.1"/>
    <property type="molecule type" value="Genomic_DNA"/>
</dbReference>
<dbReference type="InterPro" id="IPR017972">
    <property type="entry name" value="Cyt_P450_CS"/>
</dbReference>
<dbReference type="AlphaFoldDB" id="A0AAV9BQL9"/>
<evidence type="ECO:0000256" key="3">
    <source>
        <dbReference type="PIRSR" id="PIRSR602401-1"/>
    </source>
</evidence>
<dbReference type="Proteomes" id="UP001179952">
    <property type="component" value="Unassembled WGS sequence"/>
</dbReference>
<evidence type="ECO:0000313" key="5">
    <source>
        <dbReference type="EMBL" id="KAK1257568.1"/>
    </source>
</evidence>
<keyword evidence="2 3" id="KW-0408">Iron</keyword>
<evidence type="ECO:0000256" key="2">
    <source>
        <dbReference type="ARBA" id="ARBA00023004"/>
    </source>
</evidence>
<protein>
    <submittedName>
        <fullName evidence="6">Cytochrome P450</fullName>
    </submittedName>
</protein>
<dbReference type="GO" id="GO:0016132">
    <property type="term" value="P:brassinosteroid biosynthetic process"/>
    <property type="evidence" value="ECO:0007669"/>
    <property type="project" value="TreeGrafter"/>
</dbReference>
<accession>A0AAV9BQL9</accession>
<dbReference type="PRINTS" id="PR00385">
    <property type="entry name" value="P450"/>
</dbReference>
<comment type="cofactor">
    <cofactor evidence="3">
        <name>heme</name>
        <dbReference type="ChEBI" id="CHEBI:30413"/>
    </cofactor>
</comment>
<keyword evidence="3 4" id="KW-0349">Heme</keyword>
<dbReference type="PROSITE" id="PS00086">
    <property type="entry name" value="CYTOCHROME_P450"/>
    <property type="match status" value="1"/>
</dbReference>
<reference evidence="6" key="2">
    <citation type="submission" date="2023-06" db="EMBL/GenBank/DDBJ databases">
        <authorList>
            <person name="Ma L."/>
            <person name="Liu K.-W."/>
            <person name="Li Z."/>
            <person name="Hsiao Y.-Y."/>
            <person name="Qi Y."/>
            <person name="Fu T."/>
            <person name="Tang G."/>
            <person name="Zhang D."/>
            <person name="Sun W.-H."/>
            <person name="Liu D.-K."/>
            <person name="Li Y."/>
            <person name="Chen G.-Z."/>
            <person name="Liu X.-D."/>
            <person name="Liao X.-Y."/>
            <person name="Jiang Y.-T."/>
            <person name="Yu X."/>
            <person name="Hao Y."/>
            <person name="Huang J."/>
            <person name="Zhao X.-W."/>
            <person name="Ke S."/>
            <person name="Chen Y.-Y."/>
            <person name="Wu W.-L."/>
            <person name="Hsu J.-L."/>
            <person name="Lin Y.-F."/>
            <person name="Huang M.-D."/>
            <person name="Li C.-Y."/>
            <person name="Huang L."/>
            <person name="Wang Z.-W."/>
            <person name="Zhao X."/>
            <person name="Zhong W.-Y."/>
            <person name="Peng D.-H."/>
            <person name="Ahmad S."/>
            <person name="Lan S."/>
            <person name="Zhang J.-S."/>
            <person name="Tsai W.-C."/>
            <person name="Van De Peer Y."/>
            <person name="Liu Z.-J."/>
        </authorList>
    </citation>
    <scope>NUCLEOTIDE SEQUENCE</scope>
    <source>
        <strain evidence="6">SCP</strain>
        <tissue evidence="6">Leaves</tissue>
    </source>
</reference>
<feature type="binding site" description="axial binding residue" evidence="3">
    <location>
        <position position="416"/>
    </location>
    <ligand>
        <name>heme</name>
        <dbReference type="ChEBI" id="CHEBI:30413"/>
    </ligand>
    <ligandPart>
        <name>Fe</name>
        <dbReference type="ChEBI" id="CHEBI:18248"/>
    </ligandPart>
</feature>
<dbReference type="GO" id="GO:0010268">
    <property type="term" value="P:brassinosteroid homeostasis"/>
    <property type="evidence" value="ECO:0007669"/>
    <property type="project" value="TreeGrafter"/>
</dbReference>
<dbReference type="GO" id="GO:0005506">
    <property type="term" value="F:iron ion binding"/>
    <property type="evidence" value="ECO:0007669"/>
    <property type="project" value="InterPro"/>
</dbReference>
<dbReference type="InterPro" id="IPR002401">
    <property type="entry name" value="Cyt_P450_E_grp-I"/>
</dbReference>
<dbReference type="CDD" id="cd11043">
    <property type="entry name" value="CYP90-like"/>
    <property type="match status" value="1"/>
</dbReference>
<keyword evidence="7" id="KW-1185">Reference proteome</keyword>
<gene>
    <name evidence="5" type="ORF">QJS04_geneDACA014398</name>
    <name evidence="6" type="ORF">QJS04_geneDACA017521</name>
</gene>
<evidence type="ECO:0000256" key="4">
    <source>
        <dbReference type="RuleBase" id="RU000461"/>
    </source>
</evidence>
<keyword evidence="4" id="KW-0560">Oxidoreductase</keyword>
<dbReference type="Gene3D" id="1.10.630.10">
    <property type="entry name" value="Cytochrome P450"/>
    <property type="match status" value="1"/>
</dbReference>
<dbReference type="GO" id="GO:0016125">
    <property type="term" value="P:sterol metabolic process"/>
    <property type="evidence" value="ECO:0007669"/>
    <property type="project" value="TreeGrafter"/>
</dbReference>
<dbReference type="EMBL" id="JAUJYN010000039">
    <property type="protein sequence ID" value="KAK1257568.1"/>
    <property type="molecule type" value="Genomic_DNA"/>
</dbReference>
<dbReference type="InterPro" id="IPR001128">
    <property type="entry name" value="Cyt_P450"/>
</dbReference>
<dbReference type="PANTHER" id="PTHR24286:SF37">
    <property type="entry name" value="CYTOCHROME P450 724B1"/>
    <property type="match status" value="1"/>
</dbReference>
<keyword evidence="4" id="KW-0503">Monooxygenase</keyword>
<dbReference type="SUPFAM" id="SSF48264">
    <property type="entry name" value="Cytochrome P450"/>
    <property type="match status" value="1"/>
</dbReference>
<sequence length="471" mass="53803">MLFGFLLCLVTTILIYYFGVRRNPRLPPGTFGWCPILGQTLAFLIPHASTSVGDFLEYNIKRYGKIFRSHLFGYPTIVSCDAEFNMFVLRNEGHLFASGYPRNIPEVLGDLTLIHLTGETHKRLRGVALSFFATVKTESEHFLADIEAGALEIINSWKDKETLHFCDEARKFTFNVIVKQILSLRPNDHEATEILHKFHSFMEGLISMPVNFPGTPYAKAIKARLEIEDIARVLLHARRKVQTVDAERRTDFLDVLLTYEELSEEEIVSMVMGLLLGGYETTASLLAIIVKFLGDDPKALNELQEEHQKVLEKKKDEGGGLRWEDYQCMTFTQNVINEALRLGNVVKFVHRRTIQPIQYKGYEIPKGWKVLPVFTGVHMDSSLYLDPHQFNPWRWQNGDDGAGKRFMPFGGGKKHCPGWELAKIETAVFIHHLVLMYSWTPLMDTDVPISFPYLDFKHGLQISLKPLSPVS</sequence>
<dbReference type="InterPro" id="IPR036396">
    <property type="entry name" value="Cyt_P450_sf"/>
</dbReference>
<evidence type="ECO:0000256" key="1">
    <source>
        <dbReference type="ARBA" id="ARBA00022723"/>
    </source>
</evidence>
<dbReference type="GO" id="GO:0020037">
    <property type="term" value="F:heme binding"/>
    <property type="evidence" value="ECO:0007669"/>
    <property type="project" value="InterPro"/>
</dbReference>
<dbReference type="GO" id="GO:0016705">
    <property type="term" value="F:oxidoreductase activity, acting on paired donors, with incorporation or reduction of molecular oxygen"/>
    <property type="evidence" value="ECO:0007669"/>
    <property type="project" value="InterPro"/>
</dbReference>